<protein>
    <submittedName>
        <fullName evidence="1">Uncharacterized protein</fullName>
    </submittedName>
</protein>
<evidence type="ECO:0000313" key="1">
    <source>
        <dbReference type="EMBL" id="KAJ8649589.1"/>
    </source>
</evidence>
<reference evidence="1 2" key="1">
    <citation type="journal article" date="2022" name="Hortic Res">
        <title>A haplotype resolved chromosomal level avocado genome allows analysis of novel avocado genes.</title>
        <authorList>
            <person name="Nath O."/>
            <person name="Fletcher S.J."/>
            <person name="Hayward A."/>
            <person name="Shaw L.M."/>
            <person name="Masouleh A.K."/>
            <person name="Furtado A."/>
            <person name="Henry R.J."/>
            <person name="Mitter N."/>
        </authorList>
    </citation>
    <scope>NUCLEOTIDE SEQUENCE [LARGE SCALE GENOMIC DNA]</scope>
    <source>
        <strain evidence="2">cv. Hass</strain>
    </source>
</reference>
<gene>
    <name evidence="1" type="ORF">MRB53_002612</name>
</gene>
<sequence>MQTVCFKDHGGTLQNPITQASAVPIVPWWGVAGSQPVVYHEQFGQLKSLSIDPLNGGQLSGAPGQVHQGTNQGPNVATHVDEKYDQNKESAKGQKPLQLSTTISLHPERQAHSETGLGQTMVCTNYPYMDQCYGLFSTYGAQATHGRMLLPLNFTDDGPIYVNAKQYHGILRRRQSRAKAELENKAIKARKPYMHESRHLHALRRARGCGGRFLNTKSTNSRKEGSDSDKASDGRVTQADGSPSSEVLQSDSGNVNSAKEACGGSSLSGSEVTSMYSQGDLGRFQIKHPRSSAFHPHSIMIDNGPNINMATKWVAADGRCDFLKV</sequence>
<keyword evidence="2" id="KW-1185">Reference proteome</keyword>
<dbReference type="EMBL" id="CM056809">
    <property type="protein sequence ID" value="KAJ8649589.1"/>
    <property type="molecule type" value="Genomic_DNA"/>
</dbReference>
<accession>A0ACC2MWL3</accession>
<dbReference type="Proteomes" id="UP001234297">
    <property type="component" value="Chromosome 1"/>
</dbReference>
<proteinExistence type="predicted"/>
<evidence type="ECO:0000313" key="2">
    <source>
        <dbReference type="Proteomes" id="UP001234297"/>
    </source>
</evidence>
<name>A0ACC2MWL3_PERAE</name>
<organism evidence="1 2">
    <name type="scientific">Persea americana</name>
    <name type="common">Avocado</name>
    <dbReference type="NCBI Taxonomy" id="3435"/>
    <lineage>
        <taxon>Eukaryota</taxon>
        <taxon>Viridiplantae</taxon>
        <taxon>Streptophyta</taxon>
        <taxon>Embryophyta</taxon>
        <taxon>Tracheophyta</taxon>
        <taxon>Spermatophyta</taxon>
        <taxon>Magnoliopsida</taxon>
        <taxon>Magnoliidae</taxon>
        <taxon>Laurales</taxon>
        <taxon>Lauraceae</taxon>
        <taxon>Persea</taxon>
    </lineage>
</organism>
<comment type="caution">
    <text evidence="1">The sequence shown here is derived from an EMBL/GenBank/DDBJ whole genome shotgun (WGS) entry which is preliminary data.</text>
</comment>